<protein>
    <submittedName>
        <fullName evidence="2">Uncharacterized protein</fullName>
    </submittedName>
</protein>
<proteinExistence type="predicted"/>
<organism evidence="2 3">
    <name type="scientific">Bacillus phage BSP38</name>
    <dbReference type="NCBI Taxonomy" id="2283013"/>
    <lineage>
        <taxon>Viruses</taxon>
        <taxon>Duplodnaviria</taxon>
        <taxon>Heunggongvirae</taxon>
        <taxon>Uroviricota</taxon>
        <taxon>Caudoviricetes</taxon>
        <taxon>Herelleviridae</taxon>
        <taxon>Bastillevirinae</taxon>
        <taxon>Jeonjuvirus</taxon>
        <taxon>Jeonjuvirus BSP38</taxon>
    </lineage>
</organism>
<organismHost>
    <name type="scientific">Bacillus subtilis</name>
    <dbReference type="NCBI Taxonomy" id="1423"/>
</organismHost>
<evidence type="ECO:0000256" key="1">
    <source>
        <dbReference type="SAM" id="MobiDB-lite"/>
    </source>
</evidence>
<keyword evidence="3" id="KW-1185">Reference proteome</keyword>
<gene>
    <name evidence="2" type="ORF">BSP38_144</name>
</gene>
<feature type="region of interest" description="Disordered" evidence="1">
    <location>
        <begin position="144"/>
        <end position="175"/>
    </location>
</feature>
<dbReference type="Proteomes" id="UP000260425">
    <property type="component" value="Segment"/>
</dbReference>
<accession>A0A345MK04</accession>
<dbReference type="EMBL" id="MH606185">
    <property type="protein sequence ID" value="AXH71186.1"/>
    <property type="molecule type" value="Genomic_DNA"/>
</dbReference>
<sequence>MKISEAMKQATVTLNDGDYLAANTDSVGYLPTYKDTSDLHRGKYLFKVVSKGENAFDVIPVLLAADGKSFVEDPEHPVVSQSGSTLSYVTTRNDPEYKDGYRPPNTHVVKDIAAGEEARSILAAFIAFVNSEYSMGVNDFNIEGPDYLNTGAAPEPPPAEESAPTEPTEPTEPTT</sequence>
<name>A0A345MK04_BPBSP</name>
<evidence type="ECO:0000313" key="2">
    <source>
        <dbReference type="EMBL" id="AXH71186.1"/>
    </source>
</evidence>
<feature type="compositionally biased region" description="Low complexity" evidence="1">
    <location>
        <begin position="160"/>
        <end position="175"/>
    </location>
</feature>
<reference evidence="2 3" key="1">
    <citation type="submission" date="2018-07" db="EMBL/GenBank/DDBJ databases">
        <title>Complete nucleotide sequence of Bacillus phage BSP38.</title>
        <authorList>
            <person name="Ghosh K."/>
            <person name="Kim K.-P."/>
        </authorList>
    </citation>
    <scope>NUCLEOTIDE SEQUENCE [LARGE SCALE GENOMIC DNA]</scope>
</reference>
<evidence type="ECO:0000313" key="3">
    <source>
        <dbReference type="Proteomes" id="UP000260425"/>
    </source>
</evidence>